<name>A0ABT3SQI0_9GAMM</name>
<dbReference type="EMBL" id="SHNP01000001">
    <property type="protein sequence ID" value="MCX2972235.1"/>
    <property type="molecule type" value="Genomic_DNA"/>
</dbReference>
<dbReference type="Gene3D" id="3.90.1200.10">
    <property type="match status" value="1"/>
</dbReference>
<evidence type="ECO:0000313" key="2">
    <source>
        <dbReference type="EMBL" id="MCX2972235.1"/>
    </source>
</evidence>
<dbReference type="InterPro" id="IPR011009">
    <property type="entry name" value="Kinase-like_dom_sf"/>
</dbReference>
<evidence type="ECO:0000259" key="1">
    <source>
        <dbReference type="Pfam" id="PF01636"/>
    </source>
</evidence>
<dbReference type="SUPFAM" id="SSF56112">
    <property type="entry name" value="Protein kinase-like (PK-like)"/>
    <property type="match status" value="1"/>
</dbReference>
<sequence length="291" mass="32873">MKPLDSYAAVKLKLEQTLAQWQHWRCEPPLQAAPHLDRPLSGGLSNHNFLVSSASRHYVVRIDGVNPARHGINRNVEYLAQQSAGNVALAPTPCYFNPELGAMVCAYFTADAKQVPTPADLAQLCRGIHHLPARHLKLDLGNRIKQYENQLGRTAKPLPPEAIRRAIAKRLNRSEINNNPASLCHNDLLPANLIVSKGKLFALDWEYVAMGSPWFDLAVACEGQQYDKGQIERFLFYYLQRKPDQKETGQLHLFATIYRYIELLWHLEQATTELAPAVLEARLPRVEDKLA</sequence>
<organism evidence="2 3">
    <name type="scientific">Candidatus Seongchinamella marina</name>
    <dbReference type="NCBI Taxonomy" id="2518990"/>
    <lineage>
        <taxon>Bacteria</taxon>
        <taxon>Pseudomonadati</taxon>
        <taxon>Pseudomonadota</taxon>
        <taxon>Gammaproteobacteria</taxon>
        <taxon>Cellvibrionales</taxon>
        <taxon>Halieaceae</taxon>
        <taxon>Seongchinamella</taxon>
    </lineage>
</organism>
<protein>
    <recommendedName>
        <fullName evidence="1">Aminoglycoside phosphotransferase domain-containing protein</fullName>
    </recommendedName>
</protein>
<evidence type="ECO:0000313" key="3">
    <source>
        <dbReference type="Proteomes" id="UP001143307"/>
    </source>
</evidence>
<dbReference type="Gene3D" id="3.30.200.20">
    <property type="entry name" value="Phosphorylase Kinase, domain 1"/>
    <property type="match status" value="1"/>
</dbReference>
<dbReference type="Proteomes" id="UP001143307">
    <property type="component" value="Unassembled WGS sequence"/>
</dbReference>
<accession>A0ABT3SQI0</accession>
<comment type="caution">
    <text evidence="2">The sequence shown here is derived from an EMBL/GenBank/DDBJ whole genome shotgun (WGS) entry which is preliminary data.</text>
</comment>
<feature type="domain" description="Aminoglycoside phosphotransferase" evidence="1">
    <location>
        <begin position="38"/>
        <end position="241"/>
    </location>
</feature>
<proteinExistence type="predicted"/>
<dbReference type="PANTHER" id="PTHR40086">
    <property type="entry name" value="PHOSPHOTRANSFERASE YTMP-RELATED"/>
    <property type="match status" value="1"/>
</dbReference>
<dbReference type="Pfam" id="PF01636">
    <property type="entry name" value="APH"/>
    <property type="match status" value="1"/>
</dbReference>
<reference evidence="2" key="1">
    <citation type="submission" date="2019-02" db="EMBL/GenBank/DDBJ databases">
        <authorList>
            <person name="Li S.-H."/>
        </authorList>
    </citation>
    <scope>NUCLEOTIDE SEQUENCE</scope>
    <source>
        <strain evidence="2">IMCC8485</strain>
    </source>
</reference>
<dbReference type="CDD" id="cd05151">
    <property type="entry name" value="ChoK-like"/>
    <property type="match status" value="1"/>
</dbReference>
<dbReference type="PANTHER" id="PTHR40086:SF1">
    <property type="entry name" value="CELL CYCLE REGULATOR CCRZ"/>
    <property type="match status" value="1"/>
</dbReference>
<dbReference type="RefSeq" id="WP_279251275.1">
    <property type="nucleotide sequence ID" value="NZ_SHNP01000001.1"/>
</dbReference>
<gene>
    <name evidence="2" type="ORF">EYC87_01370</name>
</gene>
<keyword evidence="3" id="KW-1185">Reference proteome</keyword>
<dbReference type="InterPro" id="IPR002575">
    <property type="entry name" value="Aminoglycoside_PTrfase"/>
</dbReference>
<dbReference type="InterPro" id="IPR052077">
    <property type="entry name" value="CcrZ_PhaseVar_Mediator"/>
</dbReference>